<evidence type="ECO:0000313" key="2">
    <source>
        <dbReference type="Proteomes" id="UP001165297"/>
    </source>
</evidence>
<keyword evidence="2" id="KW-1185">Reference proteome</keyword>
<sequence length="111" mass="11848">MDRNIYNQSQQPWTFTVTYDEGGNSGNVYFSGAGTGTAENGPWVVPANADTQTQFTTTDGKSDGTFLIADHTGQTRQFDFSGGSIAHNGDTGPVSLNTPADCDMTITADQW</sequence>
<dbReference type="RefSeq" id="WP_226183939.1">
    <property type="nucleotide sequence ID" value="NZ_JAJADQ010000003.1"/>
</dbReference>
<protein>
    <submittedName>
        <fullName evidence="1">Uncharacterized protein</fullName>
    </submittedName>
</protein>
<name>A0ABS8AC22_9BACT</name>
<gene>
    <name evidence="1" type="ORF">LGH70_06765</name>
</gene>
<comment type="caution">
    <text evidence="1">The sequence shown here is derived from an EMBL/GenBank/DDBJ whole genome shotgun (WGS) entry which is preliminary data.</text>
</comment>
<evidence type="ECO:0000313" key="1">
    <source>
        <dbReference type="EMBL" id="MCB2377277.1"/>
    </source>
</evidence>
<proteinExistence type="predicted"/>
<dbReference type="EMBL" id="JAJADQ010000003">
    <property type="protein sequence ID" value="MCB2377277.1"/>
    <property type="molecule type" value="Genomic_DNA"/>
</dbReference>
<reference evidence="1" key="1">
    <citation type="submission" date="2021-10" db="EMBL/GenBank/DDBJ databases">
        <authorList>
            <person name="Dean J.D."/>
            <person name="Kim M.K."/>
            <person name="Newey C.N."/>
            <person name="Stoker T.S."/>
            <person name="Thompson D.W."/>
            <person name="Grose J.H."/>
        </authorList>
    </citation>
    <scope>NUCLEOTIDE SEQUENCE</scope>
    <source>
        <strain evidence="1">BT635</strain>
    </source>
</reference>
<organism evidence="1 2">
    <name type="scientific">Hymenobacter nitidus</name>
    <dbReference type="NCBI Taxonomy" id="2880929"/>
    <lineage>
        <taxon>Bacteria</taxon>
        <taxon>Pseudomonadati</taxon>
        <taxon>Bacteroidota</taxon>
        <taxon>Cytophagia</taxon>
        <taxon>Cytophagales</taxon>
        <taxon>Hymenobacteraceae</taxon>
        <taxon>Hymenobacter</taxon>
    </lineage>
</organism>
<dbReference type="Proteomes" id="UP001165297">
    <property type="component" value="Unassembled WGS sequence"/>
</dbReference>
<accession>A0ABS8AC22</accession>